<accession>A0AAD5JZY1</accession>
<feature type="region of interest" description="Disordered" evidence="1">
    <location>
        <begin position="1"/>
        <end position="30"/>
    </location>
</feature>
<name>A0AAD5JZY1_9FUNG</name>
<proteinExistence type="predicted"/>
<feature type="compositionally biased region" description="Polar residues" evidence="1">
    <location>
        <begin position="222"/>
        <end position="246"/>
    </location>
</feature>
<gene>
    <name evidence="2" type="ORF">BDA99DRAFT_510843</name>
</gene>
<dbReference type="AlphaFoldDB" id="A0AAD5JZY1"/>
<evidence type="ECO:0000313" key="3">
    <source>
        <dbReference type="Proteomes" id="UP001209540"/>
    </source>
</evidence>
<organism evidence="2 3">
    <name type="scientific">Phascolomyces articulosus</name>
    <dbReference type="NCBI Taxonomy" id="60185"/>
    <lineage>
        <taxon>Eukaryota</taxon>
        <taxon>Fungi</taxon>
        <taxon>Fungi incertae sedis</taxon>
        <taxon>Mucoromycota</taxon>
        <taxon>Mucoromycotina</taxon>
        <taxon>Mucoromycetes</taxon>
        <taxon>Mucorales</taxon>
        <taxon>Lichtheimiaceae</taxon>
        <taxon>Phascolomyces</taxon>
    </lineage>
</organism>
<reference evidence="2" key="2">
    <citation type="submission" date="2023-02" db="EMBL/GenBank/DDBJ databases">
        <authorList>
            <consortium name="DOE Joint Genome Institute"/>
            <person name="Mondo S.J."/>
            <person name="Chang Y."/>
            <person name="Wang Y."/>
            <person name="Ahrendt S."/>
            <person name="Andreopoulos W."/>
            <person name="Barry K."/>
            <person name="Beard J."/>
            <person name="Benny G.L."/>
            <person name="Blankenship S."/>
            <person name="Bonito G."/>
            <person name="Cuomo C."/>
            <person name="Desiro A."/>
            <person name="Gervers K.A."/>
            <person name="Hundley H."/>
            <person name="Kuo A."/>
            <person name="LaButti K."/>
            <person name="Lang B.F."/>
            <person name="Lipzen A."/>
            <person name="O'Donnell K."/>
            <person name="Pangilinan J."/>
            <person name="Reynolds N."/>
            <person name="Sandor L."/>
            <person name="Smith M.W."/>
            <person name="Tsang A."/>
            <person name="Grigoriev I.V."/>
            <person name="Stajich J.E."/>
            <person name="Spatafora J.W."/>
        </authorList>
    </citation>
    <scope>NUCLEOTIDE SEQUENCE</scope>
    <source>
        <strain evidence="2">RSA 2281</strain>
    </source>
</reference>
<sequence length="252" mass="29349">MIKTSIIFPDDKDYGFTQPPGPPSSSQKPSHYRRYKLKKAPCSSHLSNPPTSKLTTLRPITLRYSNIVQRTPRIEPENLPLICVDKKRGGRPEVVYNHIQPSNVCYGCVEGHRFCYFECRGPKARLRRCKACVDRHISCVMTPQPEKINHKKMNVVPDPLGKLIVPDDFKHYFLRYYWALQVLEYQDEILLKEEKGHEKVKYAKDFVRRFRPVTLKTLRNYDPNTSTLRSTQNKNNEDPQQVVSDISDIESN</sequence>
<keyword evidence="3" id="KW-1185">Reference proteome</keyword>
<evidence type="ECO:0000256" key="1">
    <source>
        <dbReference type="SAM" id="MobiDB-lite"/>
    </source>
</evidence>
<protein>
    <submittedName>
        <fullName evidence="2">Uncharacterized protein</fullName>
    </submittedName>
</protein>
<dbReference type="Proteomes" id="UP001209540">
    <property type="component" value="Unassembled WGS sequence"/>
</dbReference>
<comment type="caution">
    <text evidence="2">The sequence shown here is derived from an EMBL/GenBank/DDBJ whole genome shotgun (WGS) entry which is preliminary data.</text>
</comment>
<reference evidence="2" key="1">
    <citation type="journal article" date="2022" name="IScience">
        <title>Evolution of zygomycete secretomes and the origins of terrestrial fungal ecologies.</title>
        <authorList>
            <person name="Chang Y."/>
            <person name="Wang Y."/>
            <person name="Mondo S."/>
            <person name="Ahrendt S."/>
            <person name="Andreopoulos W."/>
            <person name="Barry K."/>
            <person name="Beard J."/>
            <person name="Benny G.L."/>
            <person name="Blankenship S."/>
            <person name="Bonito G."/>
            <person name="Cuomo C."/>
            <person name="Desiro A."/>
            <person name="Gervers K.A."/>
            <person name="Hundley H."/>
            <person name="Kuo A."/>
            <person name="LaButti K."/>
            <person name="Lang B.F."/>
            <person name="Lipzen A."/>
            <person name="O'Donnell K."/>
            <person name="Pangilinan J."/>
            <person name="Reynolds N."/>
            <person name="Sandor L."/>
            <person name="Smith M.E."/>
            <person name="Tsang A."/>
            <person name="Grigoriev I.V."/>
            <person name="Stajich J.E."/>
            <person name="Spatafora J.W."/>
        </authorList>
    </citation>
    <scope>NUCLEOTIDE SEQUENCE</scope>
    <source>
        <strain evidence="2">RSA 2281</strain>
    </source>
</reference>
<evidence type="ECO:0000313" key="2">
    <source>
        <dbReference type="EMBL" id="KAI9262317.1"/>
    </source>
</evidence>
<dbReference type="EMBL" id="JAIXMP010000014">
    <property type="protein sequence ID" value="KAI9262317.1"/>
    <property type="molecule type" value="Genomic_DNA"/>
</dbReference>
<feature type="region of interest" description="Disordered" evidence="1">
    <location>
        <begin position="221"/>
        <end position="252"/>
    </location>
</feature>